<evidence type="ECO:0000256" key="1">
    <source>
        <dbReference type="ARBA" id="ARBA00005854"/>
    </source>
</evidence>
<evidence type="ECO:0000256" key="4">
    <source>
        <dbReference type="RuleBase" id="RU003719"/>
    </source>
</evidence>
<evidence type="ECO:0000256" key="2">
    <source>
        <dbReference type="ARBA" id="ARBA00023002"/>
    </source>
</evidence>
<dbReference type="InterPro" id="IPR006140">
    <property type="entry name" value="D-isomer_DH_NAD-bd"/>
</dbReference>
<dbReference type="PROSITE" id="PS00671">
    <property type="entry name" value="D_2_HYDROXYACID_DH_3"/>
    <property type="match status" value="1"/>
</dbReference>
<dbReference type="EMBL" id="CP001614">
    <property type="protein sequence ID" value="ACR11049.1"/>
    <property type="molecule type" value="Genomic_DNA"/>
</dbReference>
<dbReference type="InterPro" id="IPR058205">
    <property type="entry name" value="D-LDH-like"/>
</dbReference>
<dbReference type="InterPro" id="IPR036291">
    <property type="entry name" value="NAD(P)-bd_dom_sf"/>
</dbReference>
<proteinExistence type="inferred from homology"/>
<dbReference type="OrthoDB" id="9805416at2"/>
<dbReference type="STRING" id="377629.TERTU_3161"/>
<dbReference type="SUPFAM" id="SSF51735">
    <property type="entry name" value="NAD(P)-binding Rossmann-fold domains"/>
    <property type="match status" value="1"/>
</dbReference>
<evidence type="ECO:0000256" key="3">
    <source>
        <dbReference type="ARBA" id="ARBA00023027"/>
    </source>
</evidence>
<keyword evidence="8" id="KW-1185">Reference proteome</keyword>
<reference evidence="7 8" key="1">
    <citation type="journal article" date="2009" name="PLoS ONE">
        <title>The complete genome of Teredinibacter turnerae T7901: an intracellular endosymbiont of marine wood-boring bivalves (shipworms).</title>
        <authorList>
            <person name="Yang J.C."/>
            <person name="Madupu R."/>
            <person name="Durkin A.S."/>
            <person name="Ekborg N.A."/>
            <person name="Pedamallu C.S."/>
            <person name="Hostetler J.B."/>
            <person name="Radune D."/>
            <person name="Toms B.S."/>
            <person name="Henrissat B."/>
            <person name="Coutinho P.M."/>
            <person name="Schwarz S."/>
            <person name="Field L."/>
            <person name="Trindade-Silva A.E."/>
            <person name="Soares C.A.G."/>
            <person name="Elshahawi S."/>
            <person name="Hanora A."/>
            <person name="Schmidt E.W."/>
            <person name="Haygood M.G."/>
            <person name="Posfai J."/>
            <person name="Benner J."/>
            <person name="Madinger C."/>
            <person name="Nove J."/>
            <person name="Anton B."/>
            <person name="Chaudhary K."/>
            <person name="Foster J."/>
            <person name="Holman A."/>
            <person name="Kumar S."/>
            <person name="Lessard P.A."/>
            <person name="Luyten Y.A."/>
            <person name="Slatko B."/>
            <person name="Wood N."/>
            <person name="Wu B."/>
            <person name="Teplitski M."/>
            <person name="Mougous J.D."/>
            <person name="Ward N."/>
            <person name="Eisen J.A."/>
            <person name="Badger J.H."/>
            <person name="Distel D.L."/>
        </authorList>
    </citation>
    <scope>NUCLEOTIDE SEQUENCE [LARGE SCALE GENOMIC DNA]</scope>
    <source>
        <strain evidence="8">ATCC 39867 / T7901</strain>
    </source>
</reference>
<dbReference type="Pfam" id="PF00389">
    <property type="entry name" value="2-Hacid_dh"/>
    <property type="match status" value="1"/>
</dbReference>
<feature type="domain" description="D-isomer specific 2-hydroxyacid dehydrogenase catalytic" evidence="5">
    <location>
        <begin position="3"/>
        <end position="323"/>
    </location>
</feature>
<dbReference type="HOGENOM" id="CLU_019796_1_1_6"/>
<accession>C5BPR1</accession>
<evidence type="ECO:0000313" key="7">
    <source>
        <dbReference type="EMBL" id="ACR11049.1"/>
    </source>
</evidence>
<dbReference type="GO" id="GO:0051287">
    <property type="term" value="F:NAD binding"/>
    <property type="evidence" value="ECO:0007669"/>
    <property type="project" value="InterPro"/>
</dbReference>
<dbReference type="PROSITE" id="PS00670">
    <property type="entry name" value="D_2_HYDROXYACID_DH_2"/>
    <property type="match status" value="1"/>
</dbReference>
<dbReference type="InterPro" id="IPR006139">
    <property type="entry name" value="D-isomer_2_OHA_DH_cat_dom"/>
</dbReference>
<dbReference type="SUPFAM" id="SSF52283">
    <property type="entry name" value="Formate/glycerate dehydrogenase catalytic domain-like"/>
    <property type="match status" value="1"/>
</dbReference>
<dbReference type="KEGG" id="ttu:TERTU_3161"/>
<dbReference type="PANTHER" id="PTHR43026:SF1">
    <property type="entry name" value="2-HYDROXYACID DEHYDROGENASE HOMOLOG 1-RELATED"/>
    <property type="match status" value="1"/>
</dbReference>
<comment type="similarity">
    <text evidence="1 4">Belongs to the D-isomer specific 2-hydroxyacid dehydrogenase family.</text>
</comment>
<dbReference type="Proteomes" id="UP000009080">
    <property type="component" value="Chromosome"/>
</dbReference>
<feature type="domain" description="D-isomer specific 2-hydroxyacid dehydrogenase NAD-binding" evidence="6">
    <location>
        <begin position="110"/>
        <end position="297"/>
    </location>
</feature>
<dbReference type="eggNOG" id="COG1052">
    <property type="taxonomic scope" value="Bacteria"/>
</dbReference>
<dbReference type="RefSeq" id="WP_015817161.1">
    <property type="nucleotide sequence ID" value="NC_012997.1"/>
</dbReference>
<dbReference type="AlphaFoldDB" id="C5BPR1"/>
<evidence type="ECO:0000259" key="6">
    <source>
        <dbReference type="Pfam" id="PF02826"/>
    </source>
</evidence>
<keyword evidence="2 4" id="KW-0560">Oxidoreductase</keyword>
<organism evidence="7 8">
    <name type="scientific">Teredinibacter turnerae (strain ATCC 39867 / T7901)</name>
    <dbReference type="NCBI Taxonomy" id="377629"/>
    <lineage>
        <taxon>Bacteria</taxon>
        <taxon>Pseudomonadati</taxon>
        <taxon>Pseudomonadota</taxon>
        <taxon>Gammaproteobacteria</taxon>
        <taxon>Cellvibrionales</taxon>
        <taxon>Cellvibrionaceae</taxon>
        <taxon>Teredinibacter</taxon>
    </lineage>
</organism>
<dbReference type="PANTHER" id="PTHR43026">
    <property type="entry name" value="2-HYDROXYACID DEHYDROGENASE HOMOLOG 1-RELATED"/>
    <property type="match status" value="1"/>
</dbReference>
<sequence>MKVAVFSSKSYDIEHLNQANEGRGLEFTFFEPHLTEQTAVLTKGYDAVCCFVNDVINQQVAAELASYDIKLIAMRCAGFNNVDLEACEKHNLLVARVPEYSPNAVAEHAVALILDLNRNIHRAFSRIRENDYSLSGLMGFDLNGKTVSIVGGGKIGQTMIRIMQGFGCRVLCYDPYPSDALKELGAEIVPLETVWAESDIISLHCPLVRSTYHIVNSNSLSQMKKGVMVINTSRGGLIDTPAIITALKSGKVGYLGLDVYEEEAELFFEDYSDQVLQDDVFARLTTFKNVVITGHQAFFTHEALQAIAEVTLSNIESFENNELDKMCLVKA</sequence>
<keyword evidence="3" id="KW-0520">NAD</keyword>
<evidence type="ECO:0000259" key="5">
    <source>
        <dbReference type="Pfam" id="PF00389"/>
    </source>
</evidence>
<protein>
    <submittedName>
        <fullName evidence="7">D-lactate dehydrogenase</fullName>
    </submittedName>
</protein>
<gene>
    <name evidence="7" type="ordered locus">TERTU_3161</name>
</gene>
<dbReference type="InterPro" id="IPR029753">
    <property type="entry name" value="D-isomer_DH_CS"/>
</dbReference>
<name>C5BPR1_TERTT</name>
<evidence type="ECO:0000313" key="8">
    <source>
        <dbReference type="Proteomes" id="UP000009080"/>
    </source>
</evidence>
<dbReference type="GO" id="GO:0008720">
    <property type="term" value="F:D-lactate dehydrogenase (NAD+) activity"/>
    <property type="evidence" value="ECO:0007669"/>
    <property type="project" value="TreeGrafter"/>
</dbReference>
<dbReference type="Gene3D" id="3.40.50.720">
    <property type="entry name" value="NAD(P)-binding Rossmann-like Domain"/>
    <property type="match status" value="2"/>
</dbReference>
<dbReference type="Pfam" id="PF02826">
    <property type="entry name" value="2-Hacid_dh_C"/>
    <property type="match status" value="1"/>
</dbReference>
<dbReference type="CDD" id="cd12183">
    <property type="entry name" value="LDH_like_2"/>
    <property type="match status" value="1"/>
</dbReference>